<evidence type="ECO:0000313" key="3">
    <source>
        <dbReference type="Proteomes" id="UP001162640"/>
    </source>
</evidence>
<feature type="domain" description="DUS-like FMN-binding" evidence="1">
    <location>
        <begin position="48"/>
        <end position="175"/>
    </location>
</feature>
<dbReference type="EMBL" id="BLQM01000469">
    <property type="protein sequence ID" value="GMH91335.1"/>
    <property type="molecule type" value="Genomic_DNA"/>
</dbReference>
<evidence type="ECO:0000313" key="2">
    <source>
        <dbReference type="EMBL" id="GMH91335.1"/>
    </source>
</evidence>
<dbReference type="InterPro" id="IPR013785">
    <property type="entry name" value="Aldolase_TIM"/>
</dbReference>
<dbReference type="Pfam" id="PF01207">
    <property type="entry name" value="Dus"/>
    <property type="match status" value="2"/>
</dbReference>
<gene>
    <name evidence="2" type="ORF">TL16_g12028</name>
</gene>
<proteinExistence type="predicted"/>
<evidence type="ECO:0000259" key="1">
    <source>
        <dbReference type="Pfam" id="PF01207"/>
    </source>
</evidence>
<dbReference type="GO" id="GO:0017150">
    <property type="term" value="F:tRNA dihydrouridine synthase activity"/>
    <property type="evidence" value="ECO:0007669"/>
    <property type="project" value="TreeGrafter"/>
</dbReference>
<reference evidence="3" key="1">
    <citation type="journal article" date="2023" name="Commun. Biol.">
        <title>Genome analysis of Parmales, the sister group of diatoms, reveals the evolutionary specialization of diatoms from phago-mixotrophs to photoautotrophs.</title>
        <authorList>
            <person name="Ban H."/>
            <person name="Sato S."/>
            <person name="Yoshikawa S."/>
            <person name="Yamada K."/>
            <person name="Nakamura Y."/>
            <person name="Ichinomiya M."/>
            <person name="Sato N."/>
            <person name="Blanc-Mathieu R."/>
            <person name="Endo H."/>
            <person name="Kuwata A."/>
            <person name="Ogata H."/>
        </authorList>
    </citation>
    <scope>NUCLEOTIDE SEQUENCE [LARGE SCALE GENOMIC DNA]</scope>
</reference>
<name>A0A9W7BNU5_9STRA</name>
<dbReference type="Gene3D" id="3.20.20.70">
    <property type="entry name" value="Aldolase class I"/>
    <property type="match status" value="2"/>
</dbReference>
<dbReference type="InterPro" id="IPR052582">
    <property type="entry name" value="tRNA-DUS-like"/>
</dbReference>
<feature type="domain" description="DUS-like FMN-binding" evidence="1">
    <location>
        <begin position="202"/>
        <end position="327"/>
    </location>
</feature>
<organism evidence="2 3">
    <name type="scientific">Triparma laevis f. inornata</name>
    <dbReference type="NCBI Taxonomy" id="1714386"/>
    <lineage>
        <taxon>Eukaryota</taxon>
        <taxon>Sar</taxon>
        <taxon>Stramenopiles</taxon>
        <taxon>Ochrophyta</taxon>
        <taxon>Bolidophyceae</taxon>
        <taxon>Parmales</taxon>
        <taxon>Triparmaceae</taxon>
        <taxon>Triparma</taxon>
    </lineage>
</organism>
<dbReference type="Proteomes" id="UP001162640">
    <property type="component" value="Unassembled WGS sequence"/>
</dbReference>
<dbReference type="CDD" id="cd02801">
    <property type="entry name" value="DUS_like_FMN"/>
    <property type="match status" value="1"/>
</dbReference>
<protein>
    <recommendedName>
        <fullName evidence="1">DUS-like FMN-binding domain-containing protein</fullName>
    </recommendedName>
</protein>
<dbReference type="InterPro" id="IPR035587">
    <property type="entry name" value="DUS-like_FMN-bd"/>
</dbReference>
<dbReference type="GO" id="GO:0005737">
    <property type="term" value="C:cytoplasm"/>
    <property type="evidence" value="ECO:0007669"/>
    <property type="project" value="TreeGrafter"/>
</dbReference>
<sequence>MDEASSRNTTAAASSSSTTSAASLLSAPNIDELPPTYLPDGVNFPLILAPMVRCSTLPLRTLSLSHSFHLPFSEEIIDKSLLACTLSYNSFLNTYDFSKTRQLKKGKIQSICILRLLPSQPLILQIGTSSPQLSLLSVQPLLPHILGIDVNMGCPKPFSLKGGMVRHLVAKSNVIRGYNSVSPVSTSMIVVAFLGWGMCNVRSSGAALLKTPELARGIIMELVKSGKPVSAKVRLLDGENEDVIYNNTLTFINNLVKVGLSLITIHLRTINDSSHESCKKRYWMISKFVDDLNIPVIINGDVWSKQDVQEIKEKGCKGVMVARGGLSGMVKFGETGKGKDELIGDYLRLCLQFDNHFINTKYVVLEMINFRRLTDEGKEILDDTDKSKFTVKQVCGVKDYEGLCGLFGIEYVKEKEEEEEKGVERKYDDKYFLKDEEKKDEKVAKKQKIDA</sequence>
<dbReference type="SUPFAM" id="SSF51395">
    <property type="entry name" value="FMN-linked oxidoreductases"/>
    <property type="match status" value="1"/>
</dbReference>
<dbReference type="PANTHER" id="PTHR45936:SF1">
    <property type="entry name" value="TRNA-DIHYDROURIDINE(20) SYNTHASE [NAD(P)+]-LIKE"/>
    <property type="match status" value="1"/>
</dbReference>
<dbReference type="PANTHER" id="PTHR45936">
    <property type="entry name" value="TRNA-DIHYDROURIDINE(20) SYNTHASE [NAD(P)+]-LIKE"/>
    <property type="match status" value="1"/>
</dbReference>
<comment type="caution">
    <text evidence="2">The sequence shown here is derived from an EMBL/GenBank/DDBJ whole genome shotgun (WGS) entry which is preliminary data.</text>
</comment>
<dbReference type="AlphaFoldDB" id="A0A9W7BNU5"/>
<accession>A0A9W7BNU5</accession>